<dbReference type="PROSITE" id="PS50114">
    <property type="entry name" value="GATA_ZN_FINGER_2"/>
    <property type="match status" value="1"/>
</dbReference>
<dbReference type="GO" id="GO:0008270">
    <property type="term" value="F:zinc ion binding"/>
    <property type="evidence" value="ECO:0007669"/>
    <property type="project" value="UniProtKB-KW"/>
</dbReference>
<dbReference type="Pfam" id="PF00320">
    <property type="entry name" value="GATA"/>
    <property type="match status" value="1"/>
</dbReference>
<evidence type="ECO:0000256" key="2">
    <source>
        <dbReference type="ARBA" id="ARBA00022771"/>
    </source>
</evidence>
<feature type="region of interest" description="Disordered" evidence="6">
    <location>
        <begin position="99"/>
        <end position="118"/>
    </location>
</feature>
<keyword evidence="2 4" id="KW-0863">Zinc-finger</keyword>
<proteinExistence type="predicted"/>
<dbReference type="SMART" id="SM00401">
    <property type="entry name" value="ZnF_GATA"/>
    <property type="match status" value="1"/>
</dbReference>
<dbReference type="Gene3D" id="3.30.50.10">
    <property type="entry name" value="Erythroid Transcription Factor GATA-1, subunit A"/>
    <property type="match status" value="1"/>
</dbReference>
<dbReference type="InterPro" id="IPR013088">
    <property type="entry name" value="Znf_NHR/GATA"/>
</dbReference>
<evidence type="ECO:0000256" key="1">
    <source>
        <dbReference type="ARBA" id="ARBA00022723"/>
    </source>
</evidence>
<evidence type="ECO:0000256" key="6">
    <source>
        <dbReference type="SAM" id="MobiDB-lite"/>
    </source>
</evidence>
<evidence type="ECO:0000256" key="4">
    <source>
        <dbReference type="PROSITE-ProRule" id="PRU00094"/>
    </source>
</evidence>
<keyword evidence="3" id="KW-0862">Zinc</keyword>
<evidence type="ECO:0000259" key="7">
    <source>
        <dbReference type="PROSITE" id="PS50114"/>
    </source>
</evidence>
<dbReference type="AlphaFoldDB" id="A0A7S4MS95"/>
<dbReference type="InterPro" id="IPR000679">
    <property type="entry name" value="Znf_GATA"/>
</dbReference>
<dbReference type="PANTHER" id="PTHR47255:SF4">
    <property type="entry name" value="GATA ZINC FINGER DOMAIN-CONTAINING PROTEIN 12"/>
    <property type="match status" value="1"/>
</dbReference>
<evidence type="ECO:0000256" key="5">
    <source>
        <dbReference type="SAM" id="Coils"/>
    </source>
</evidence>
<dbReference type="InterPro" id="IPR052138">
    <property type="entry name" value="GATA_ZnFinger_Domain"/>
</dbReference>
<evidence type="ECO:0000313" key="8">
    <source>
        <dbReference type="EMBL" id="CAE2239976.1"/>
    </source>
</evidence>
<accession>A0A7S4MS95</accession>
<protein>
    <recommendedName>
        <fullName evidence="7">GATA-type domain-containing protein</fullName>
    </recommendedName>
</protein>
<dbReference type="PANTHER" id="PTHR47255">
    <property type="entry name" value="GATA TRANSCRIPTION FACTOR 22-RELATED"/>
    <property type="match status" value="1"/>
</dbReference>
<dbReference type="SUPFAM" id="SSF57716">
    <property type="entry name" value="Glucocorticoid receptor-like (DNA-binding domain)"/>
    <property type="match status" value="1"/>
</dbReference>
<dbReference type="EMBL" id="HBKP01024637">
    <property type="protein sequence ID" value="CAE2239976.1"/>
    <property type="molecule type" value="Transcribed_RNA"/>
</dbReference>
<feature type="domain" description="GATA-type" evidence="7">
    <location>
        <begin position="17"/>
        <end position="48"/>
    </location>
</feature>
<evidence type="ECO:0000256" key="3">
    <source>
        <dbReference type="ARBA" id="ARBA00022833"/>
    </source>
</evidence>
<reference evidence="8" key="1">
    <citation type="submission" date="2021-01" db="EMBL/GenBank/DDBJ databases">
        <authorList>
            <person name="Corre E."/>
            <person name="Pelletier E."/>
            <person name="Niang G."/>
            <person name="Scheremetjew M."/>
            <person name="Finn R."/>
            <person name="Kale V."/>
            <person name="Holt S."/>
            <person name="Cochrane G."/>
            <person name="Meng A."/>
            <person name="Brown T."/>
            <person name="Cohen L."/>
        </authorList>
    </citation>
    <scope>NUCLEOTIDE SEQUENCE</scope>
    <source>
        <strain evidence="8">DIVA3 518/3/11/1/6</strain>
    </source>
</reference>
<gene>
    <name evidence="8" type="ORF">VSP0166_LOCUS17171</name>
</gene>
<dbReference type="GO" id="GO:0006355">
    <property type="term" value="P:regulation of DNA-templated transcription"/>
    <property type="evidence" value="ECO:0007669"/>
    <property type="project" value="InterPro"/>
</dbReference>
<sequence>MNESALDCPEDPNWNGSCTECNKTETPMWRVGPSGYKTLCNACGIRWRRLNGETTPENATTPSPIAISQPRNIFAKPIPLQTKQPHQARSLPDRFFNRVQKQRRTSPPASKTKTTEHVDEIMAAGDSDEEQLSDNDEWSPFPNQMSPPSVQSIYAAPKYDCASSPFSREVKIEKTITKSVHVPPVQKPQVEQLRSASVDMSLLREILVRLENLRKEHKKTTKQVEYIMEECKANPELFCSLTNDTPQGSKSNEQA</sequence>
<keyword evidence="5" id="KW-0175">Coiled coil</keyword>
<feature type="coiled-coil region" evidence="5">
    <location>
        <begin position="200"/>
        <end position="230"/>
    </location>
</feature>
<organism evidence="8">
    <name type="scientific">Vannella robusta</name>
    <dbReference type="NCBI Taxonomy" id="1487602"/>
    <lineage>
        <taxon>Eukaryota</taxon>
        <taxon>Amoebozoa</taxon>
        <taxon>Discosea</taxon>
        <taxon>Flabellinia</taxon>
        <taxon>Vannellidae</taxon>
        <taxon>Vannella</taxon>
    </lineage>
</organism>
<dbReference type="GO" id="GO:0043565">
    <property type="term" value="F:sequence-specific DNA binding"/>
    <property type="evidence" value="ECO:0007669"/>
    <property type="project" value="InterPro"/>
</dbReference>
<dbReference type="CDD" id="cd00202">
    <property type="entry name" value="ZnF_GATA"/>
    <property type="match status" value="1"/>
</dbReference>
<keyword evidence="1" id="KW-0479">Metal-binding</keyword>
<name>A0A7S4MS95_9EUKA</name>